<evidence type="ECO:0000256" key="2">
    <source>
        <dbReference type="ARBA" id="ARBA00022692"/>
    </source>
</evidence>
<reference evidence="7" key="1">
    <citation type="journal article" date="2012" name="Stand. Genomic Sci.">
        <title>Genome sequence of strain HIMB624, a cultured representative from the OM43 clade of marine Betaproteobacteria.</title>
        <authorList>
            <person name="Huggett M.J."/>
            <person name="Hayakawa D.H."/>
            <person name="Rappe M.S."/>
        </authorList>
    </citation>
    <scope>NUCLEOTIDE SEQUENCE [LARGE SCALE GENOMIC DNA]</scope>
    <source>
        <strain evidence="7">KB13</strain>
    </source>
</reference>
<protein>
    <submittedName>
        <fullName evidence="6">CvpA family protein</fullName>
    </submittedName>
</protein>
<evidence type="ECO:0000256" key="1">
    <source>
        <dbReference type="ARBA" id="ARBA00004141"/>
    </source>
</evidence>
<feature type="transmembrane region" description="Helical" evidence="5">
    <location>
        <begin position="60"/>
        <end position="83"/>
    </location>
</feature>
<evidence type="ECO:0000313" key="7">
    <source>
        <dbReference type="Proteomes" id="UP000004188"/>
    </source>
</evidence>
<dbReference type="PANTHER" id="PTHR36926:SF1">
    <property type="entry name" value="COLICIN V PRODUCTION PROTEIN"/>
    <property type="match status" value="1"/>
</dbReference>
<feature type="transmembrane region" description="Helical" evidence="5">
    <location>
        <begin position="31"/>
        <end position="54"/>
    </location>
</feature>
<feature type="transmembrane region" description="Helical" evidence="5">
    <location>
        <begin position="95"/>
        <end position="119"/>
    </location>
</feature>
<comment type="subcellular location">
    <subcellularLocation>
        <location evidence="1">Membrane</location>
        <topology evidence="1">Multi-pass membrane protein</topology>
    </subcellularLocation>
</comment>
<sequence length="171" mass="19200">MSPFDYFILTLLIVSSVYGVYRGLIKEVLSLTGLVLSFYLASNFDNLLASIVPIENKSDFLIISAFILIFVSTLILTSILIKLISKILKLAGLSIVNRFFGFVFGIARGLVIVLVILYLNQLIPFINLIDPAESVLIPLLDPIFSFVLEYLPNYQSTHVEYNYAIITEELI</sequence>
<evidence type="ECO:0000256" key="3">
    <source>
        <dbReference type="ARBA" id="ARBA00022989"/>
    </source>
</evidence>
<feature type="transmembrane region" description="Helical" evidence="5">
    <location>
        <begin position="6"/>
        <end position="24"/>
    </location>
</feature>
<dbReference type="PANTHER" id="PTHR36926">
    <property type="entry name" value="COLICIN V PRODUCTION PROTEIN"/>
    <property type="match status" value="1"/>
</dbReference>
<organism evidence="6 7">
    <name type="scientific">beta proteobacterium KB13</name>
    <dbReference type="NCBI Taxonomy" id="314607"/>
    <lineage>
        <taxon>Bacteria</taxon>
        <taxon>Pseudomonadati</taxon>
        <taxon>Pseudomonadota</taxon>
        <taxon>Betaproteobacteria</taxon>
        <taxon>Nitrosomonadales</taxon>
        <taxon>OM43 clade</taxon>
    </lineage>
</organism>
<name>B6BU92_9PROT</name>
<accession>B6BU92</accession>
<dbReference type="STRING" id="314607.KB13_638"/>
<dbReference type="AlphaFoldDB" id="B6BU92"/>
<evidence type="ECO:0000256" key="4">
    <source>
        <dbReference type="ARBA" id="ARBA00023136"/>
    </source>
</evidence>
<dbReference type="HOGENOM" id="CLU_1400555_0_0_4"/>
<keyword evidence="2 5" id="KW-0812">Transmembrane</keyword>
<dbReference type="InterPro" id="IPR052719">
    <property type="entry name" value="CvpA-like"/>
</dbReference>
<evidence type="ECO:0000313" key="6">
    <source>
        <dbReference type="EMBL" id="EDZ64506.1"/>
    </source>
</evidence>
<evidence type="ECO:0000256" key="5">
    <source>
        <dbReference type="SAM" id="Phobius"/>
    </source>
</evidence>
<proteinExistence type="predicted"/>
<keyword evidence="3 5" id="KW-1133">Transmembrane helix</keyword>
<dbReference type="eggNOG" id="COG1286">
    <property type="taxonomic scope" value="Bacteria"/>
</dbReference>
<dbReference type="EMBL" id="DS995299">
    <property type="protein sequence ID" value="EDZ64506.1"/>
    <property type="molecule type" value="Genomic_DNA"/>
</dbReference>
<dbReference type="Proteomes" id="UP000004188">
    <property type="component" value="Unassembled WGS sequence"/>
</dbReference>
<gene>
    <name evidence="6" type="primary">cvpA</name>
    <name evidence="6" type="ORF">KB13_638</name>
</gene>
<dbReference type="Pfam" id="PF02674">
    <property type="entry name" value="Colicin_V"/>
    <property type="match status" value="1"/>
</dbReference>
<keyword evidence="4 5" id="KW-0472">Membrane</keyword>
<dbReference type="GO" id="GO:0009403">
    <property type="term" value="P:toxin biosynthetic process"/>
    <property type="evidence" value="ECO:0007669"/>
    <property type="project" value="InterPro"/>
</dbReference>
<keyword evidence="7" id="KW-1185">Reference proteome</keyword>
<dbReference type="GO" id="GO:0016020">
    <property type="term" value="C:membrane"/>
    <property type="evidence" value="ECO:0007669"/>
    <property type="project" value="UniProtKB-SubCell"/>
</dbReference>
<dbReference type="InterPro" id="IPR003825">
    <property type="entry name" value="Colicin-V_CvpA"/>
</dbReference>